<dbReference type="Gene3D" id="3.30.300.30">
    <property type="match status" value="2"/>
</dbReference>
<dbReference type="Proteomes" id="UP001486626">
    <property type="component" value="Unassembled WGS sequence"/>
</dbReference>
<gene>
    <name evidence="5" type="ORF">PIQ37_20550</name>
</gene>
<proteinExistence type="predicted"/>
<organism evidence="5 6">
    <name type="scientific">Xanthomonas protegens</name>
    <dbReference type="NCBI Taxonomy" id="3380705"/>
    <lineage>
        <taxon>Bacteria</taxon>
        <taxon>Pseudomonadati</taxon>
        <taxon>Pseudomonadota</taxon>
        <taxon>Gammaproteobacteria</taxon>
        <taxon>Lysobacterales</taxon>
        <taxon>Lysobacteraceae</taxon>
        <taxon>Xanthomonas</taxon>
    </lineage>
</organism>
<dbReference type="Pfam" id="PF00550">
    <property type="entry name" value="PP-binding"/>
    <property type="match status" value="2"/>
</dbReference>
<evidence type="ECO:0000256" key="3">
    <source>
        <dbReference type="ARBA" id="ARBA00022553"/>
    </source>
</evidence>
<dbReference type="InterPro" id="IPR020845">
    <property type="entry name" value="AMP-binding_CS"/>
</dbReference>
<dbReference type="InterPro" id="IPR000873">
    <property type="entry name" value="AMP-dep_synth/lig_dom"/>
</dbReference>
<name>A0ABU9LI66_9XANT</name>
<evidence type="ECO:0000259" key="4">
    <source>
        <dbReference type="PROSITE" id="PS50075"/>
    </source>
</evidence>
<dbReference type="InterPro" id="IPR025110">
    <property type="entry name" value="AMP-bd_C"/>
</dbReference>
<dbReference type="PROSITE" id="PS50075">
    <property type="entry name" value="CARRIER"/>
    <property type="match status" value="2"/>
</dbReference>
<keyword evidence="2" id="KW-0596">Phosphopantetheine</keyword>
<dbReference type="EMBL" id="JAQJCQ010000032">
    <property type="protein sequence ID" value="MEL4893815.1"/>
    <property type="molecule type" value="Genomic_DNA"/>
</dbReference>
<dbReference type="PANTHER" id="PTHR45527">
    <property type="entry name" value="NONRIBOSOMAL PEPTIDE SYNTHETASE"/>
    <property type="match status" value="1"/>
</dbReference>
<dbReference type="InterPro" id="IPR009081">
    <property type="entry name" value="PP-bd_ACP"/>
</dbReference>
<dbReference type="CDD" id="cd19531">
    <property type="entry name" value="LCL_NRPS-like"/>
    <property type="match status" value="3"/>
</dbReference>
<evidence type="ECO:0000256" key="2">
    <source>
        <dbReference type="ARBA" id="ARBA00022450"/>
    </source>
</evidence>
<dbReference type="PANTHER" id="PTHR45527:SF1">
    <property type="entry name" value="FATTY ACID SYNTHASE"/>
    <property type="match status" value="1"/>
</dbReference>
<comment type="caution">
    <text evidence="5">The sequence shown here is derived from an EMBL/GenBank/DDBJ whole genome shotgun (WGS) entry which is preliminary data.</text>
</comment>
<keyword evidence="6" id="KW-1185">Reference proteome</keyword>
<dbReference type="Pfam" id="PF00501">
    <property type="entry name" value="AMP-binding"/>
    <property type="match status" value="2"/>
</dbReference>
<reference evidence="5 6" key="1">
    <citation type="journal article" date="2024" name="FEMS Microbiol. Lett.">
        <title>Xanthomonas protegens sp. nov., a novel rice seed-associated bacterium, provides in vivo protection against X. oryzae pv. oryzae, the bacterial leaf blight pathogen.</title>
        <authorList>
            <person name="Rana R."/>
            <person name="Sharma A."/>
            <person name="Madhavan V.N."/>
            <person name="Korpole S."/>
            <person name="Sonti R.V."/>
            <person name="Patel H.K."/>
            <person name="Patil P.B."/>
        </authorList>
    </citation>
    <scope>NUCLEOTIDE SEQUENCE [LARGE SCALE GENOMIC DNA]</scope>
    <source>
        <strain evidence="5 6">PPL118</strain>
    </source>
</reference>
<dbReference type="InterPro" id="IPR036736">
    <property type="entry name" value="ACP-like_sf"/>
</dbReference>
<dbReference type="Gene3D" id="3.30.559.10">
    <property type="entry name" value="Chloramphenicol acetyltransferase-like domain"/>
    <property type="match status" value="3"/>
</dbReference>
<dbReference type="SUPFAM" id="SSF47336">
    <property type="entry name" value="ACP-like"/>
    <property type="match status" value="2"/>
</dbReference>
<dbReference type="PROSITE" id="PS00012">
    <property type="entry name" value="PHOSPHOPANTETHEINE"/>
    <property type="match status" value="2"/>
</dbReference>
<dbReference type="InterPro" id="IPR042099">
    <property type="entry name" value="ANL_N_sf"/>
</dbReference>
<protein>
    <submittedName>
        <fullName evidence="5">Amino acid adenylation domain-containing protein</fullName>
    </submittedName>
</protein>
<dbReference type="CDD" id="cd17646">
    <property type="entry name" value="A_NRPS_AB3403-like"/>
    <property type="match status" value="1"/>
</dbReference>
<dbReference type="Gene3D" id="2.30.38.10">
    <property type="entry name" value="Luciferase, Domain 3"/>
    <property type="match status" value="1"/>
</dbReference>
<sequence>QLSAIGVAERRLHMPLSLAQQRLWFLSQLDGASAAYHTAGALRLTGRLDVPALERSLQRVVARHESLHTRFVLIDGQPMQRVDADATLRLRFEDLRGEHDRDALRATRGEALYAEPFDLSADLPLRVLLLQLEDEDYALYVVVHHIASDGWSIGVMLEEIGRLYTAEIQGAADPLPPLPIQYIDYAQWQRQWLADGQLERQAAYWRETLAGAPTLIEVPTDRPRPPYQNFAGSALDVVLDATLTAQLKALSQRHGVTLYMTLLASWAALLSRLSGQEEVVIGSPMAGRNRAEIEPLVGFFVNTLALRIELSGEPTVAELLNRTRRQVLDAQSHQDLPFDHVVEVVKPVRSTAHTPIFQVMLAWQNQNEARLSMPGMSIENLDQEASNAQFELILNLREQGEEIVGALSYMTSLFDEATVARYFGYWRRLLAGMALNDTAAIARLPLLDPAERNRLLADWNATERGYPDTTVHALFEAQAQRSPDAVALSYEDGAGGNALSYAELNRRANSLAHRLIAMGVAAEDRIAICMERSLEMVVGLLAILKSGAAYVPIDPSYPQQRLRHMLDDCAPKVALSHGELAETVAALAAGSEAPFPVLDLDRLSAQSYSDANPSVGVSGSHLAYMIYTSGSTGLPKGAMNEHRGAVNRLLWAQDQFGLDASDRVLQKTTFGFDVSVWEFFLPLLAGARLTLARPGGHQDPAYLVETIERCGITVMHFVPSMLQAFLAQSDLAGCGSLRHVKCSGEALPYTLQQRFRTALPNAQLHNLYGPTEAAVDVTYWRCVDDAHAGIVPIGKPVANTAIYLLDAHGEPVPVGVAGELHIGGVQVGRGYRNRAELTAERFIADPYSRDPRARLYRSGDLARWLPDGNVEYLGRNDFQVKIRGFRIELGEIEARLAEFEHVREAAVLARDDVPGEKRLVAYLTMSVESSATVADLRARLSLQLPDYMVPSAFVVLPSLPLTANGKLDRSALPAPDGAAYARRGDAMPQGHVEAVLAKIWAELLKLDRVGRFDDFFELGGHSLLAVQLVTRVRDALDVELNLRDVFEASELARLAERVSLANSATATAIDIVQRQPYMPLSPAQQRLWFLTQVDGASAAYHSAGALRLAGALDRGALARALRRIVARHEILRARFVLVDGEPMQQFVAADVFDLYLEDVRTAQDPESASKALGAAFLAQPFDLGAALPIRMQLVQIADDVHVLHAVLHHIVSDGWSIGVLLGDLSAFYALETGAVAQSPAPLPVQYIDYAQWQWQWLAGGPAERQAKYWRETLAGAPTLLELPTDRARAPHQDFAGAAIDLQLDETLYAGLKRLSQRCGTTLYMTLLASWAAVLSRLSGQDEVVIGSPVAGRARTEIEPLIGFFVNTLPLRIDLSGEPTVGELLSRTRAQVLDAQAHQDLPFDRIVEAVKPPRSTAHSPVFQVMLAWQGQAEERLHLAGIDVAEQALATTAAPFELILDLRDTGSGIEGALGYMTSLFDAGTVSRYADYWQRLLRGMLADAEAVVARLPLLGAAESARMLSEWNDTALDYPREARLHDLFEAQAQRTPDAIALVAGEDRLSYAELNRRANRLSRYLLRLGVTPDDRVGLCLERKAGMMVALLATLKSGGAYVPLDPTYPPDRLAQILQDATPRVVLADAVGRPVLAQALGRGDASSPVIVDIDADAAQWANATDENVTVADLRASNLAYLIYTSGSTGRPKGVAIEHRNAVNFLSWATQAFSVQDLSNCLFSTSINFDLSLFEYGAPLSVGGTVTLVANALSLLDAAPPVTLINTVPSAMAELTRAQAIPPSVRVVNVAGEALKRSLAERILASANVERLCNLYGPSETTTYSTWTTMTRAGGFVGDIGGPVGNTQVYVLDAAWAPVPVGVAGEIWIAGAGVARGYLGQPGLTAARFVRNPFAADADARMYCTGDLGRWSNDGKITLLGRNDFQVKIRGFRIELGEVEAQLIESEGVREAVVLAREDAAGEKRLVAYCLADETLDIASLREHLAKRLPEYMVPSAFVRLAAWPLTPNGKLDRKALPAPDDSAYARRAFEAPQGATERGLAAIWAELLRVEAIGRFDDFFELGGHSLLAVQLASRVRKAFDVDLSMRELFESPTLSQLAARVAAGRRSDQAAILPAPRLASMPLSQAQQRLWFLSQIDGASAAYHLSGAQRLRGTLDLDALAHALDQVVARHDVLRTRFVLIDGQPMQQVAAHAAADLRVHDLRDHDDIEAAHSALNEALFAQAFDLERDPLLRVQVAQLGENDFGLAVAMHHIVSDGWSIGVMLDELSRFYATYLQGNGDPLPPLQVQYIDYAQWQRQWLADGQAQRQAAYWREALSGAPAVLDLPTDRPRPSHQDFAGAGFGISLDADLTGRLKALGQRHGATLYMTLLASWAAVLGRLSGQDDVVIGSPVAGRNREEVEPLIGFFVNTLALRIDLGGAPTVAELLARTRRCVLDAQSHQDLPFDQVVETVKPPRNPAHTPVFQALLAWQTQDEGRLSLPGVEATAVGTALRTAQFELTLGLRETAQGIEGSLNYATALFDQATVMRYAGYWQRLLTAMADDDTGPVSALPLLGGAERVQVLQQWNATAQPYPRDSCIGA</sequence>
<evidence type="ECO:0000256" key="1">
    <source>
        <dbReference type="ARBA" id="ARBA00001957"/>
    </source>
</evidence>
<dbReference type="SMART" id="SM00823">
    <property type="entry name" value="PKS_PP"/>
    <property type="match status" value="2"/>
</dbReference>
<dbReference type="SUPFAM" id="SSF52777">
    <property type="entry name" value="CoA-dependent acyltransferases"/>
    <property type="match status" value="6"/>
</dbReference>
<accession>A0ABU9LI66</accession>
<dbReference type="InterPro" id="IPR045851">
    <property type="entry name" value="AMP-bd_C_sf"/>
</dbReference>
<dbReference type="InterPro" id="IPR010071">
    <property type="entry name" value="AA_adenyl_dom"/>
</dbReference>
<dbReference type="NCBIfam" id="TIGR01733">
    <property type="entry name" value="AA-adenyl-dom"/>
    <property type="match status" value="2"/>
</dbReference>
<dbReference type="SUPFAM" id="SSF56801">
    <property type="entry name" value="Acetyl-CoA synthetase-like"/>
    <property type="match status" value="2"/>
</dbReference>
<keyword evidence="3" id="KW-0597">Phosphoprotein</keyword>
<dbReference type="Pfam" id="PF00668">
    <property type="entry name" value="Condensation"/>
    <property type="match status" value="3"/>
</dbReference>
<feature type="domain" description="Carrier" evidence="4">
    <location>
        <begin position="987"/>
        <end position="1062"/>
    </location>
</feature>
<dbReference type="Gene3D" id="1.10.1200.10">
    <property type="entry name" value="ACP-like"/>
    <property type="match status" value="2"/>
</dbReference>
<dbReference type="Pfam" id="PF13193">
    <property type="entry name" value="AMP-binding_C"/>
    <property type="match status" value="2"/>
</dbReference>
<dbReference type="InterPro" id="IPR020806">
    <property type="entry name" value="PKS_PP-bd"/>
</dbReference>
<dbReference type="Gene3D" id="3.30.559.30">
    <property type="entry name" value="Nonribosomal peptide synthetase, condensation domain"/>
    <property type="match status" value="3"/>
</dbReference>
<comment type="cofactor">
    <cofactor evidence="1">
        <name>pantetheine 4'-phosphate</name>
        <dbReference type="ChEBI" id="CHEBI:47942"/>
    </cofactor>
</comment>
<dbReference type="Gene3D" id="3.40.50.980">
    <property type="match status" value="2"/>
</dbReference>
<dbReference type="InterPro" id="IPR001242">
    <property type="entry name" value="Condensation_dom"/>
</dbReference>
<feature type="domain" description="Carrier" evidence="4">
    <location>
        <begin position="2040"/>
        <end position="2115"/>
    </location>
</feature>
<dbReference type="PROSITE" id="PS00455">
    <property type="entry name" value="AMP_BINDING"/>
    <property type="match status" value="2"/>
</dbReference>
<feature type="non-terminal residue" evidence="5">
    <location>
        <position position="2591"/>
    </location>
</feature>
<dbReference type="InterPro" id="IPR023213">
    <property type="entry name" value="CAT-like_dom_sf"/>
</dbReference>
<dbReference type="Gene3D" id="3.40.50.12780">
    <property type="entry name" value="N-terminal domain of ligase-like"/>
    <property type="match status" value="1"/>
</dbReference>
<feature type="non-terminal residue" evidence="5">
    <location>
        <position position="1"/>
    </location>
</feature>
<evidence type="ECO:0000313" key="6">
    <source>
        <dbReference type="Proteomes" id="UP001486626"/>
    </source>
</evidence>
<evidence type="ECO:0000313" key="5">
    <source>
        <dbReference type="EMBL" id="MEL4893815.1"/>
    </source>
</evidence>
<dbReference type="NCBIfam" id="NF003417">
    <property type="entry name" value="PRK04813.1"/>
    <property type="match status" value="2"/>
</dbReference>
<dbReference type="InterPro" id="IPR006162">
    <property type="entry name" value="Ppantetheine_attach_site"/>
</dbReference>
<dbReference type="RefSeq" id="WP_342074892.1">
    <property type="nucleotide sequence ID" value="NZ_JAQJCQ010000032.1"/>
</dbReference>